<dbReference type="AlphaFoldDB" id="A0AAC9RPY0"/>
<evidence type="ECO:0000256" key="1">
    <source>
        <dbReference type="SAM" id="Phobius"/>
    </source>
</evidence>
<feature type="transmembrane region" description="Helical" evidence="1">
    <location>
        <begin position="88"/>
        <end position="103"/>
    </location>
</feature>
<dbReference type="RefSeq" id="WP_070963632.1">
    <property type="nucleotide sequence ID" value="NZ_CP017603.1"/>
</dbReference>
<evidence type="ECO:0000313" key="4">
    <source>
        <dbReference type="Proteomes" id="UP000177894"/>
    </source>
</evidence>
<dbReference type="EMBL" id="CP020559">
    <property type="protein sequence ID" value="ARE89110.1"/>
    <property type="molecule type" value="Genomic_DNA"/>
</dbReference>
<reference evidence="3 5" key="2">
    <citation type="submission" date="2017-03" db="EMBL/GenBank/DDBJ databases">
        <title>Complete sequence of Clostridium formicaceticum DSM 92.</title>
        <authorList>
            <person name="Poehlein A."/>
            <person name="Karl M."/>
            <person name="Bengelsdorf F.R."/>
            <person name="Duerre P."/>
            <person name="Daniel R."/>
        </authorList>
    </citation>
    <scope>NUCLEOTIDE SEQUENCE [LARGE SCALE GENOMIC DNA]</scope>
    <source>
        <strain evidence="3 5">DSM 92</strain>
    </source>
</reference>
<keyword evidence="1" id="KW-0812">Transmembrane</keyword>
<keyword evidence="1" id="KW-1133">Transmembrane helix</keyword>
<organism evidence="3 5">
    <name type="scientific">Clostridium formicaceticum</name>
    <dbReference type="NCBI Taxonomy" id="1497"/>
    <lineage>
        <taxon>Bacteria</taxon>
        <taxon>Bacillati</taxon>
        <taxon>Bacillota</taxon>
        <taxon>Clostridia</taxon>
        <taxon>Eubacteriales</taxon>
        <taxon>Clostridiaceae</taxon>
        <taxon>Clostridium</taxon>
    </lineage>
</organism>
<keyword evidence="1" id="KW-0472">Membrane</keyword>
<keyword evidence="4" id="KW-1185">Reference proteome</keyword>
<dbReference type="KEGG" id="cfm:BJL90_01400"/>
<feature type="transmembrane region" description="Helical" evidence="1">
    <location>
        <begin position="26"/>
        <end position="49"/>
    </location>
</feature>
<evidence type="ECO:0000313" key="5">
    <source>
        <dbReference type="Proteomes" id="UP000192478"/>
    </source>
</evidence>
<protein>
    <submittedName>
        <fullName evidence="3">Uncharacterized protein</fullName>
    </submittedName>
</protein>
<name>A0AAC9RPY0_9CLOT</name>
<reference evidence="2 4" key="1">
    <citation type="submission" date="2016-10" db="EMBL/GenBank/DDBJ databases">
        <title>Complete Genome Sequence of Acetogen Clostridium formicoaceticum ATCC 27076.</title>
        <authorList>
            <person name="Bao T."/>
            <person name="Cheng C."/>
            <person name="Zhao J."/>
            <person name="Yang S.-T."/>
            <person name="Wang J."/>
            <person name="Wang M."/>
        </authorList>
    </citation>
    <scope>NUCLEOTIDE SEQUENCE [LARGE SCALE GENOMIC DNA]</scope>
    <source>
        <strain evidence="2 4">ATCC 27076</strain>
    </source>
</reference>
<evidence type="ECO:0000313" key="2">
    <source>
        <dbReference type="EMBL" id="AOY74724.1"/>
    </source>
</evidence>
<proteinExistence type="predicted"/>
<gene>
    <name evidence="2" type="ORF">BJL90_01400</name>
    <name evidence="3" type="ORF">CLFO_35160</name>
</gene>
<sequence length="131" mass="15060">MSFKEENLSLENVVAQRTRLPFFVRWMINIFLFMLKSSLLLLGLVIVWISKLFLFAAPYLAWLFHFFYIGGFILIGVLIFGLREVDKGVIIAISILFATGYFGKRSFYGLGEVINKIGDFIMGLASDIKYR</sequence>
<dbReference type="EMBL" id="CP017603">
    <property type="protein sequence ID" value="AOY74724.1"/>
    <property type="molecule type" value="Genomic_DNA"/>
</dbReference>
<dbReference type="Proteomes" id="UP000192478">
    <property type="component" value="Chromosome"/>
</dbReference>
<evidence type="ECO:0000313" key="3">
    <source>
        <dbReference type="EMBL" id="ARE89110.1"/>
    </source>
</evidence>
<accession>A0AAC9RPY0</accession>
<dbReference type="Proteomes" id="UP000177894">
    <property type="component" value="Chromosome"/>
</dbReference>
<feature type="transmembrane region" description="Helical" evidence="1">
    <location>
        <begin position="61"/>
        <end position="82"/>
    </location>
</feature>